<organism evidence="1">
    <name type="scientific">Arundo donax</name>
    <name type="common">Giant reed</name>
    <name type="synonym">Donax arundinaceus</name>
    <dbReference type="NCBI Taxonomy" id="35708"/>
    <lineage>
        <taxon>Eukaryota</taxon>
        <taxon>Viridiplantae</taxon>
        <taxon>Streptophyta</taxon>
        <taxon>Embryophyta</taxon>
        <taxon>Tracheophyta</taxon>
        <taxon>Spermatophyta</taxon>
        <taxon>Magnoliopsida</taxon>
        <taxon>Liliopsida</taxon>
        <taxon>Poales</taxon>
        <taxon>Poaceae</taxon>
        <taxon>PACMAD clade</taxon>
        <taxon>Arundinoideae</taxon>
        <taxon>Arundineae</taxon>
        <taxon>Arundo</taxon>
    </lineage>
</organism>
<protein>
    <submittedName>
        <fullName evidence="1">Uncharacterized protein</fullName>
    </submittedName>
</protein>
<proteinExistence type="predicted"/>
<reference evidence="1" key="2">
    <citation type="journal article" date="2015" name="Data Brief">
        <title>Shoot transcriptome of the giant reed, Arundo donax.</title>
        <authorList>
            <person name="Barrero R.A."/>
            <person name="Guerrero F.D."/>
            <person name="Moolhuijzen P."/>
            <person name="Goolsby J.A."/>
            <person name="Tidwell J."/>
            <person name="Bellgard S.E."/>
            <person name="Bellgard M.I."/>
        </authorList>
    </citation>
    <scope>NUCLEOTIDE SEQUENCE</scope>
    <source>
        <tissue evidence="1">Shoot tissue taken approximately 20 cm above the soil surface</tissue>
    </source>
</reference>
<sequence length="69" mass="7780">MVSSLNIFFLIILLFATLSWISVSPFGSVIVRNFILSLSIEMVCSSHVHCLMKYLHFFGLRPYVSPVTG</sequence>
<dbReference type="EMBL" id="GBRH01200371">
    <property type="protein sequence ID" value="JAD97524.1"/>
    <property type="molecule type" value="Transcribed_RNA"/>
</dbReference>
<accession>A0A0A9E9R6</accession>
<reference evidence="1" key="1">
    <citation type="submission" date="2014-09" db="EMBL/GenBank/DDBJ databases">
        <authorList>
            <person name="Magalhaes I.L.F."/>
            <person name="Oliveira U."/>
            <person name="Santos F.R."/>
            <person name="Vidigal T.H.D.A."/>
            <person name="Brescovit A.D."/>
            <person name="Santos A.J."/>
        </authorList>
    </citation>
    <scope>NUCLEOTIDE SEQUENCE</scope>
    <source>
        <tissue evidence="1">Shoot tissue taken approximately 20 cm above the soil surface</tissue>
    </source>
</reference>
<name>A0A0A9E9R6_ARUDO</name>
<dbReference type="AlphaFoldDB" id="A0A0A9E9R6"/>
<evidence type="ECO:0000313" key="1">
    <source>
        <dbReference type="EMBL" id="JAD97524.1"/>
    </source>
</evidence>